<protein>
    <submittedName>
        <fullName evidence="2">Uncharacterized protein</fullName>
    </submittedName>
</protein>
<dbReference type="EMBL" id="CAWYQH010000108">
    <property type="protein sequence ID" value="CAK8688503.1"/>
    <property type="molecule type" value="Genomic_DNA"/>
</dbReference>
<evidence type="ECO:0000256" key="1">
    <source>
        <dbReference type="SAM" id="MobiDB-lite"/>
    </source>
</evidence>
<reference evidence="2 3" key="1">
    <citation type="submission" date="2024-02" db="EMBL/GenBank/DDBJ databases">
        <authorList>
            <person name="Daric V."/>
            <person name="Darras S."/>
        </authorList>
    </citation>
    <scope>NUCLEOTIDE SEQUENCE [LARGE SCALE GENOMIC DNA]</scope>
</reference>
<name>A0ABP0GC50_CLALP</name>
<feature type="region of interest" description="Disordered" evidence="1">
    <location>
        <begin position="69"/>
        <end position="95"/>
    </location>
</feature>
<evidence type="ECO:0000313" key="3">
    <source>
        <dbReference type="Proteomes" id="UP001642483"/>
    </source>
</evidence>
<proteinExistence type="predicted"/>
<organism evidence="2 3">
    <name type="scientific">Clavelina lepadiformis</name>
    <name type="common">Light-bulb sea squirt</name>
    <name type="synonym">Ascidia lepadiformis</name>
    <dbReference type="NCBI Taxonomy" id="159417"/>
    <lineage>
        <taxon>Eukaryota</taxon>
        <taxon>Metazoa</taxon>
        <taxon>Chordata</taxon>
        <taxon>Tunicata</taxon>
        <taxon>Ascidiacea</taxon>
        <taxon>Aplousobranchia</taxon>
        <taxon>Clavelinidae</taxon>
        <taxon>Clavelina</taxon>
    </lineage>
</organism>
<accession>A0ABP0GC50</accession>
<comment type="caution">
    <text evidence="2">The sequence shown here is derived from an EMBL/GenBank/DDBJ whole genome shotgun (WGS) entry which is preliminary data.</text>
</comment>
<gene>
    <name evidence="2" type="ORF">CVLEPA_LOCUS20511</name>
</gene>
<sequence>MDKNASASKKDSKLLLQKFPKSVEVSKWNVEDKENQRPRSRLINTNEQLLRAFSDLSCKRAIKIPASFLERPSQSSDPALPASEEKQNFADESSF</sequence>
<evidence type="ECO:0000313" key="2">
    <source>
        <dbReference type="EMBL" id="CAK8688503.1"/>
    </source>
</evidence>
<dbReference type="Proteomes" id="UP001642483">
    <property type="component" value="Unassembled WGS sequence"/>
</dbReference>
<keyword evidence="3" id="KW-1185">Reference proteome</keyword>